<evidence type="ECO:0000256" key="4">
    <source>
        <dbReference type="ARBA" id="ARBA00022833"/>
    </source>
</evidence>
<dbReference type="PANTHER" id="PTHR12396">
    <property type="entry name" value="METHYL-CPG BINDING PROTEIN, MBD"/>
    <property type="match status" value="1"/>
</dbReference>
<organism evidence="12 13">
    <name type="scientific">Olea europaea subsp. europaea</name>
    <dbReference type="NCBI Taxonomy" id="158383"/>
    <lineage>
        <taxon>Eukaryota</taxon>
        <taxon>Viridiplantae</taxon>
        <taxon>Streptophyta</taxon>
        <taxon>Embryophyta</taxon>
        <taxon>Tracheophyta</taxon>
        <taxon>Spermatophyta</taxon>
        <taxon>Magnoliopsida</taxon>
        <taxon>eudicotyledons</taxon>
        <taxon>Gunneridae</taxon>
        <taxon>Pentapetalae</taxon>
        <taxon>asterids</taxon>
        <taxon>lamiids</taxon>
        <taxon>Lamiales</taxon>
        <taxon>Oleaceae</taxon>
        <taxon>Oleeae</taxon>
        <taxon>Olea</taxon>
    </lineage>
</organism>
<sequence>MQLFKEMEGSALNAATGTGNIPCPSSSNKKSKRVSDNVSAYTVQCAKCSKWRFIPTKEKYEEIREKIAELPFLCETAREWRPDITCEEETDLVRDGSWNWAIDKPCIPQPPPGWQRILRIRARGGTKFADLYYDAPSGKRLRSMQEVQSYMHEHSEPGVTLSQFSFQIPEPLEENYVRKRRTSSATLNDMSGAVVPVAATPISWIPPDQSRDFHFGGERNSTSDAEAPAES</sequence>
<evidence type="ECO:0000259" key="10">
    <source>
        <dbReference type="PROSITE" id="PS50982"/>
    </source>
</evidence>
<dbReference type="OrthoDB" id="10072024at2759"/>
<dbReference type="PANTHER" id="PTHR12396:SF0">
    <property type="entry name" value="METHYL-CPG BINDING DOMAIN PROTEIN-LIKE, ISOFORM C"/>
    <property type="match status" value="1"/>
</dbReference>
<keyword evidence="6" id="KW-0238">DNA-binding</keyword>
<evidence type="ECO:0000256" key="7">
    <source>
        <dbReference type="ARBA" id="ARBA00023163"/>
    </source>
</evidence>
<keyword evidence="7" id="KW-0804">Transcription</keyword>
<dbReference type="InterPro" id="IPR011124">
    <property type="entry name" value="Znf_CW"/>
</dbReference>
<dbReference type="InterPro" id="IPR001739">
    <property type="entry name" value="Methyl_CpG_DNA-bd"/>
</dbReference>
<dbReference type="Pfam" id="PF01429">
    <property type="entry name" value="MBD"/>
    <property type="match status" value="1"/>
</dbReference>
<feature type="domain" description="CW-type" evidence="11">
    <location>
        <begin position="35"/>
        <end position="94"/>
    </location>
</feature>
<dbReference type="GO" id="GO:0005634">
    <property type="term" value="C:nucleus"/>
    <property type="evidence" value="ECO:0007669"/>
    <property type="project" value="UniProtKB-SubCell"/>
</dbReference>
<name>A0A8S0TMI0_OLEEU</name>
<evidence type="ECO:0000256" key="8">
    <source>
        <dbReference type="ARBA" id="ARBA00023242"/>
    </source>
</evidence>
<dbReference type="Proteomes" id="UP000594638">
    <property type="component" value="Unassembled WGS sequence"/>
</dbReference>
<protein>
    <submittedName>
        <fullName evidence="12">Methyl- -binding domain-containing 2-like</fullName>
    </submittedName>
</protein>
<dbReference type="InterPro" id="IPR016177">
    <property type="entry name" value="DNA-bd_dom_sf"/>
</dbReference>
<dbReference type="AlphaFoldDB" id="A0A8S0TMI0"/>
<feature type="region of interest" description="Disordered" evidence="9">
    <location>
        <begin position="208"/>
        <end position="231"/>
    </location>
</feature>
<dbReference type="PROSITE" id="PS51050">
    <property type="entry name" value="ZF_CW"/>
    <property type="match status" value="1"/>
</dbReference>
<dbReference type="Gene3D" id="3.30.890.10">
    <property type="entry name" value="Methyl-cpg-binding Protein 2, Chain A"/>
    <property type="match status" value="1"/>
</dbReference>
<dbReference type="Pfam" id="PF07496">
    <property type="entry name" value="zf-CW"/>
    <property type="match status" value="1"/>
</dbReference>
<keyword evidence="8" id="KW-0539">Nucleus</keyword>
<dbReference type="GO" id="GO:0008270">
    <property type="term" value="F:zinc ion binding"/>
    <property type="evidence" value="ECO:0007669"/>
    <property type="project" value="UniProtKB-KW"/>
</dbReference>
<dbReference type="PROSITE" id="PS50982">
    <property type="entry name" value="MBD"/>
    <property type="match status" value="1"/>
</dbReference>
<keyword evidence="2" id="KW-0479">Metal-binding</keyword>
<keyword evidence="3" id="KW-0863">Zinc-finger</keyword>
<keyword evidence="13" id="KW-1185">Reference proteome</keyword>
<keyword evidence="4" id="KW-0862">Zinc</keyword>
<dbReference type="SUPFAM" id="SSF54171">
    <property type="entry name" value="DNA-binding domain"/>
    <property type="match status" value="1"/>
</dbReference>
<proteinExistence type="predicted"/>
<evidence type="ECO:0000256" key="1">
    <source>
        <dbReference type="ARBA" id="ARBA00004123"/>
    </source>
</evidence>
<dbReference type="GO" id="GO:0003677">
    <property type="term" value="F:DNA binding"/>
    <property type="evidence" value="ECO:0007669"/>
    <property type="project" value="UniProtKB-KW"/>
</dbReference>
<comment type="subcellular location">
    <subcellularLocation>
        <location evidence="1">Nucleus</location>
    </subcellularLocation>
</comment>
<dbReference type="Gramene" id="OE9A069120T1">
    <property type="protein sequence ID" value="OE9A069120C1"/>
    <property type="gene ID" value="OE9A069120"/>
</dbReference>
<feature type="domain" description="MBD" evidence="10">
    <location>
        <begin position="100"/>
        <end position="171"/>
    </location>
</feature>
<evidence type="ECO:0000256" key="3">
    <source>
        <dbReference type="ARBA" id="ARBA00022771"/>
    </source>
</evidence>
<gene>
    <name evidence="12" type="ORF">OLEA9_A069120</name>
</gene>
<evidence type="ECO:0000256" key="6">
    <source>
        <dbReference type="ARBA" id="ARBA00023125"/>
    </source>
</evidence>
<dbReference type="EMBL" id="CACTIH010007242">
    <property type="protein sequence ID" value="CAA3005111.1"/>
    <property type="molecule type" value="Genomic_DNA"/>
</dbReference>
<evidence type="ECO:0000256" key="5">
    <source>
        <dbReference type="ARBA" id="ARBA00023015"/>
    </source>
</evidence>
<accession>A0A8S0TMI0</accession>
<dbReference type="SMART" id="SM00391">
    <property type="entry name" value="MBD"/>
    <property type="match status" value="1"/>
</dbReference>
<evidence type="ECO:0000313" key="13">
    <source>
        <dbReference type="Proteomes" id="UP000594638"/>
    </source>
</evidence>
<evidence type="ECO:0000256" key="2">
    <source>
        <dbReference type="ARBA" id="ARBA00022723"/>
    </source>
</evidence>
<reference evidence="12 13" key="1">
    <citation type="submission" date="2019-12" db="EMBL/GenBank/DDBJ databases">
        <authorList>
            <person name="Alioto T."/>
            <person name="Alioto T."/>
            <person name="Gomez Garrido J."/>
        </authorList>
    </citation>
    <scope>NUCLEOTIDE SEQUENCE [LARGE SCALE GENOMIC DNA]</scope>
</reference>
<dbReference type="CDD" id="cd01396">
    <property type="entry name" value="MeCP2_MBD"/>
    <property type="match status" value="1"/>
</dbReference>
<evidence type="ECO:0000259" key="11">
    <source>
        <dbReference type="PROSITE" id="PS51050"/>
    </source>
</evidence>
<evidence type="ECO:0000256" key="9">
    <source>
        <dbReference type="SAM" id="MobiDB-lite"/>
    </source>
</evidence>
<evidence type="ECO:0000313" key="12">
    <source>
        <dbReference type="EMBL" id="CAA3005111.1"/>
    </source>
</evidence>
<keyword evidence="5" id="KW-0805">Transcription regulation</keyword>
<comment type="caution">
    <text evidence="12">The sequence shown here is derived from an EMBL/GenBank/DDBJ whole genome shotgun (WGS) entry which is preliminary data.</text>
</comment>